<organism evidence="2 3">
    <name type="scientific">Inquilinus limosus</name>
    <dbReference type="NCBI Taxonomy" id="171674"/>
    <lineage>
        <taxon>Bacteria</taxon>
        <taxon>Pseudomonadati</taxon>
        <taxon>Pseudomonadota</taxon>
        <taxon>Alphaproteobacteria</taxon>
        <taxon>Rhodospirillales</taxon>
        <taxon>Rhodospirillaceae</taxon>
        <taxon>Inquilinus</taxon>
    </lineage>
</organism>
<sequence length="168" mass="18190">MAIAAHRRSLSTATRCMTDRRFTLDTNVLVYAIDTAEGEKHRRAKDIVERAVQADSVLTLQALGEFYVTSQRRRLLPAADAAAQIGDWVELFATVAAADTNVVTAALEAAAKRFSYWDAMMLSTAGSHGCTTLLSEDMADGATLGGVTVRNPFRGDRLPDEIEALLTV</sequence>
<dbReference type="CDD" id="cd18692">
    <property type="entry name" value="PIN_VapC-like"/>
    <property type="match status" value="1"/>
</dbReference>
<dbReference type="Pfam" id="PF01850">
    <property type="entry name" value="PIN"/>
    <property type="match status" value="1"/>
</dbReference>
<evidence type="ECO:0000259" key="1">
    <source>
        <dbReference type="Pfam" id="PF01850"/>
    </source>
</evidence>
<evidence type="ECO:0000313" key="2">
    <source>
        <dbReference type="EMBL" id="OWJ65059.1"/>
    </source>
</evidence>
<gene>
    <name evidence="2" type="ORF">BWR60_21475</name>
</gene>
<dbReference type="AlphaFoldDB" id="A0A211ZIH0"/>
<proteinExistence type="predicted"/>
<reference evidence="3" key="1">
    <citation type="submission" date="2017-05" db="EMBL/GenBank/DDBJ databases">
        <authorList>
            <person name="Macchi M."/>
            <person name="Festa S."/>
            <person name="Coppotelli B.M."/>
            <person name="Morelli I.S."/>
        </authorList>
    </citation>
    <scope>NUCLEOTIDE SEQUENCE [LARGE SCALE GENOMIC DNA]</scope>
    <source>
        <strain evidence="3">I</strain>
    </source>
</reference>
<dbReference type="InterPro" id="IPR002716">
    <property type="entry name" value="PIN_dom"/>
</dbReference>
<accession>A0A211ZIH0</accession>
<evidence type="ECO:0000313" key="3">
    <source>
        <dbReference type="Proteomes" id="UP000196655"/>
    </source>
</evidence>
<dbReference type="Gene3D" id="3.40.50.1010">
    <property type="entry name" value="5'-nuclease"/>
    <property type="match status" value="1"/>
</dbReference>
<dbReference type="Proteomes" id="UP000196655">
    <property type="component" value="Unassembled WGS sequence"/>
</dbReference>
<dbReference type="InterPro" id="IPR029060">
    <property type="entry name" value="PIN-like_dom_sf"/>
</dbReference>
<protein>
    <recommendedName>
        <fullName evidence="1">PIN domain-containing protein</fullName>
    </recommendedName>
</protein>
<feature type="domain" description="PIN" evidence="1">
    <location>
        <begin position="24"/>
        <end position="137"/>
    </location>
</feature>
<dbReference type="EMBL" id="NHON01000044">
    <property type="protein sequence ID" value="OWJ65059.1"/>
    <property type="molecule type" value="Genomic_DNA"/>
</dbReference>
<comment type="caution">
    <text evidence="2">The sequence shown here is derived from an EMBL/GenBank/DDBJ whole genome shotgun (WGS) entry which is preliminary data.</text>
</comment>
<dbReference type="OrthoDB" id="163436at2"/>
<dbReference type="SUPFAM" id="SSF88723">
    <property type="entry name" value="PIN domain-like"/>
    <property type="match status" value="1"/>
</dbReference>
<keyword evidence="3" id="KW-1185">Reference proteome</keyword>
<name>A0A211ZIH0_9PROT</name>